<dbReference type="Proteomes" id="UP001497700">
    <property type="component" value="Unassembled WGS sequence"/>
</dbReference>
<proteinExistence type="predicted"/>
<keyword evidence="2" id="KW-1185">Reference proteome</keyword>
<comment type="caution">
    <text evidence="1">The sequence shown here is derived from an EMBL/GenBank/DDBJ whole genome shotgun (WGS) entry which is preliminary data.</text>
</comment>
<dbReference type="EMBL" id="MU393423">
    <property type="protein sequence ID" value="KAI4870757.1"/>
    <property type="molecule type" value="Genomic_DNA"/>
</dbReference>
<organism evidence="1 2">
    <name type="scientific">Hypoxylon rubiginosum</name>
    <dbReference type="NCBI Taxonomy" id="110542"/>
    <lineage>
        <taxon>Eukaryota</taxon>
        <taxon>Fungi</taxon>
        <taxon>Dikarya</taxon>
        <taxon>Ascomycota</taxon>
        <taxon>Pezizomycotina</taxon>
        <taxon>Sordariomycetes</taxon>
        <taxon>Xylariomycetidae</taxon>
        <taxon>Xylariales</taxon>
        <taxon>Hypoxylaceae</taxon>
        <taxon>Hypoxylon</taxon>
    </lineage>
</organism>
<name>A0ACB9ZG81_9PEZI</name>
<reference evidence="1 2" key="1">
    <citation type="journal article" date="2022" name="New Phytol.">
        <title>Ecological generalism drives hyperdiversity of secondary metabolite gene clusters in xylarialean endophytes.</title>
        <authorList>
            <person name="Franco M.E.E."/>
            <person name="Wisecaver J.H."/>
            <person name="Arnold A.E."/>
            <person name="Ju Y.M."/>
            <person name="Slot J.C."/>
            <person name="Ahrendt S."/>
            <person name="Moore L.P."/>
            <person name="Eastman K.E."/>
            <person name="Scott K."/>
            <person name="Konkel Z."/>
            <person name="Mondo S.J."/>
            <person name="Kuo A."/>
            <person name="Hayes R.D."/>
            <person name="Haridas S."/>
            <person name="Andreopoulos B."/>
            <person name="Riley R."/>
            <person name="LaButti K."/>
            <person name="Pangilinan J."/>
            <person name="Lipzen A."/>
            <person name="Amirebrahimi M."/>
            <person name="Yan J."/>
            <person name="Adam C."/>
            <person name="Keymanesh K."/>
            <person name="Ng V."/>
            <person name="Louie K."/>
            <person name="Northen T."/>
            <person name="Drula E."/>
            <person name="Henrissat B."/>
            <person name="Hsieh H.M."/>
            <person name="Youens-Clark K."/>
            <person name="Lutzoni F."/>
            <person name="Miadlikowska J."/>
            <person name="Eastwood D.C."/>
            <person name="Hamelin R.C."/>
            <person name="Grigoriev I.V."/>
            <person name="U'Ren J.M."/>
        </authorList>
    </citation>
    <scope>NUCLEOTIDE SEQUENCE [LARGE SCALE GENOMIC DNA]</scope>
    <source>
        <strain evidence="1 2">CBS 119005</strain>
    </source>
</reference>
<sequence>MFIGIDLIATSRDSVRRSLLVSPRIPRSIKWLQSMRESYAATERALEEHVYEIRDGSEPDCSLFRQFEELPSELPHPTGDPFVRYIYIINLDKEVLTMNHGIHWKLSNIPRKDNLWIKAIADSIFSGKPTISPDICPEEHMASLDLEITRDPIVDYGFHIVTPKNNIEGERAAFLTRMLTVAVQTYRSYIVQFGREWSPDSFPFRELIFAFLSIASGQVDFLPNPWSATCFNGTPGWLGEQWVGDRAPLLEFGSMAHRPGDPPGASPTETIYWFEGVLVSLTLEPCGRDISKAVNWGIEQGCTNFQVVCISLFEVMLAEVSFKDDEPHIKLTDSVFLSPLRPDYCMSTHPRERPVCKNGMQRLRSGECILNGHCNSTPNRFRHYFPGFAALVSFFDIAASRRVATKSKGPFPPELYSRVLDFVDYETWKTCLLVSREFRSSCLLKYRIDDQRRIIGSPYVGEITRHGTVHRLFFDIEDMKTGDILPMQAKDRLSRYTTLANSWMPIIGSDRKAIITTVGLECNQVETTDGHVKLRVEDDDLTTK</sequence>
<gene>
    <name evidence="1" type="ORF">F4820DRAFT_403297</name>
</gene>
<evidence type="ECO:0000313" key="1">
    <source>
        <dbReference type="EMBL" id="KAI4870757.1"/>
    </source>
</evidence>
<accession>A0ACB9ZG81</accession>
<protein>
    <submittedName>
        <fullName evidence="1">Uncharacterized protein</fullName>
    </submittedName>
</protein>
<evidence type="ECO:0000313" key="2">
    <source>
        <dbReference type="Proteomes" id="UP001497700"/>
    </source>
</evidence>